<evidence type="ECO:0000313" key="1">
    <source>
        <dbReference type="EMBL" id="RCW30357.1"/>
    </source>
</evidence>
<gene>
    <name evidence="1" type="ORF">DFO77_1227</name>
</gene>
<proteinExistence type="predicted"/>
<dbReference type="EMBL" id="QPIZ01000022">
    <property type="protein sequence ID" value="RCW30357.1"/>
    <property type="molecule type" value="Genomic_DNA"/>
</dbReference>
<dbReference type="Proteomes" id="UP000252733">
    <property type="component" value="Unassembled WGS sequence"/>
</dbReference>
<sequence>MLVFRLVLQFEKVPTDRMGRPITKKKLFETIEIAFMDNLVKRIEKSESYEKCKSKIYTHRSSIINIPHNDGL</sequence>
<evidence type="ECO:0000313" key="2">
    <source>
        <dbReference type="Proteomes" id="UP000252733"/>
    </source>
</evidence>
<name>A0A368UNJ0_9BACT</name>
<keyword evidence="2" id="KW-1185">Reference proteome</keyword>
<dbReference type="AlphaFoldDB" id="A0A368UNJ0"/>
<organism evidence="1 2">
    <name type="scientific">Marinilabilia salmonicolor</name>
    <dbReference type="NCBI Taxonomy" id="989"/>
    <lineage>
        <taxon>Bacteria</taxon>
        <taxon>Pseudomonadati</taxon>
        <taxon>Bacteroidota</taxon>
        <taxon>Bacteroidia</taxon>
        <taxon>Marinilabiliales</taxon>
        <taxon>Marinilabiliaceae</taxon>
        <taxon>Marinilabilia</taxon>
    </lineage>
</organism>
<reference evidence="1 2" key="1">
    <citation type="submission" date="2018-07" db="EMBL/GenBank/DDBJ databases">
        <title>Freshwater and sediment microbial communities from various areas in North America, analyzing microbe dynamics in response to fracking.</title>
        <authorList>
            <person name="Lamendella R."/>
        </authorList>
    </citation>
    <scope>NUCLEOTIDE SEQUENCE [LARGE SCALE GENOMIC DNA]</scope>
    <source>
        <strain evidence="1 2">160A</strain>
    </source>
</reference>
<protein>
    <submittedName>
        <fullName evidence="1">Uncharacterized protein</fullName>
    </submittedName>
</protein>
<comment type="caution">
    <text evidence="1">The sequence shown here is derived from an EMBL/GenBank/DDBJ whole genome shotgun (WGS) entry which is preliminary data.</text>
</comment>
<accession>A0A368UNJ0</accession>